<keyword evidence="3 9" id="KW-0813">Transport</keyword>
<reference evidence="11 12" key="1">
    <citation type="submission" date="2017-07" db="EMBL/GenBank/DDBJ databases">
        <title>The genome sequence of Paludifilum halophilum highlights mechanisms for microbial adaptation to high salt environemnts.</title>
        <authorList>
            <person name="Belbahri L."/>
        </authorList>
    </citation>
    <scope>NUCLEOTIDE SEQUENCE [LARGE SCALE GENOMIC DNA]</scope>
    <source>
        <strain evidence="11 12">DSM 102817</strain>
    </source>
</reference>
<dbReference type="Proteomes" id="UP000215459">
    <property type="component" value="Unassembled WGS sequence"/>
</dbReference>
<evidence type="ECO:0000256" key="2">
    <source>
        <dbReference type="ARBA" id="ARBA00009749"/>
    </source>
</evidence>
<evidence type="ECO:0000256" key="9">
    <source>
        <dbReference type="RuleBase" id="RU362011"/>
    </source>
</evidence>
<dbReference type="InterPro" id="IPR006669">
    <property type="entry name" value="MgtE_transporter"/>
</dbReference>
<feature type="transmembrane region" description="Helical" evidence="9">
    <location>
        <begin position="432"/>
        <end position="458"/>
    </location>
</feature>
<dbReference type="SMART" id="SM00116">
    <property type="entry name" value="CBS"/>
    <property type="match status" value="2"/>
</dbReference>
<evidence type="ECO:0000256" key="6">
    <source>
        <dbReference type="ARBA" id="ARBA00022989"/>
    </source>
</evidence>
<comment type="subunit">
    <text evidence="9">Homodimer.</text>
</comment>
<keyword evidence="6 9" id="KW-1133">Transmembrane helix</keyword>
<dbReference type="AlphaFoldDB" id="A0A235BAZ7"/>
<keyword evidence="9" id="KW-0479">Metal-binding</keyword>
<feature type="transmembrane region" description="Helical" evidence="9">
    <location>
        <begin position="331"/>
        <end position="351"/>
    </location>
</feature>
<dbReference type="Pfam" id="PF03448">
    <property type="entry name" value="MgtE_N"/>
    <property type="match status" value="1"/>
</dbReference>
<evidence type="ECO:0000259" key="10">
    <source>
        <dbReference type="PROSITE" id="PS51371"/>
    </source>
</evidence>
<protein>
    <recommendedName>
        <fullName evidence="9">Magnesium transporter MgtE</fullName>
    </recommendedName>
</protein>
<dbReference type="PROSITE" id="PS51371">
    <property type="entry name" value="CBS"/>
    <property type="match status" value="2"/>
</dbReference>
<proteinExistence type="inferred from homology"/>
<keyword evidence="12" id="KW-1185">Reference proteome</keyword>
<dbReference type="PANTHER" id="PTHR43773:SF1">
    <property type="entry name" value="MAGNESIUM TRANSPORTER MGTE"/>
    <property type="match status" value="1"/>
</dbReference>
<evidence type="ECO:0000256" key="3">
    <source>
        <dbReference type="ARBA" id="ARBA00022448"/>
    </source>
</evidence>
<organism evidence="11 12">
    <name type="scientific">Paludifilum halophilum</name>
    <dbReference type="NCBI Taxonomy" id="1642702"/>
    <lineage>
        <taxon>Bacteria</taxon>
        <taxon>Bacillati</taxon>
        <taxon>Bacillota</taxon>
        <taxon>Bacilli</taxon>
        <taxon>Bacillales</taxon>
        <taxon>Thermoactinomycetaceae</taxon>
        <taxon>Paludifilum</taxon>
    </lineage>
</organism>
<dbReference type="InterPro" id="IPR006668">
    <property type="entry name" value="Mg_transptr_MgtE_intracell_dom"/>
</dbReference>
<keyword evidence="9" id="KW-1003">Cell membrane</keyword>
<comment type="function">
    <text evidence="9">Acts as a magnesium transporter.</text>
</comment>
<comment type="similarity">
    <text evidence="2 9">Belongs to the SLC41A transporter family.</text>
</comment>
<dbReference type="Pfam" id="PF01769">
    <property type="entry name" value="MgtE"/>
    <property type="match status" value="1"/>
</dbReference>
<dbReference type="Gene3D" id="3.10.580.10">
    <property type="entry name" value="CBS-domain"/>
    <property type="match status" value="1"/>
</dbReference>
<dbReference type="GO" id="GO:0046872">
    <property type="term" value="F:metal ion binding"/>
    <property type="evidence" value="ECO:0007669"/>
    <property type="project" value="UniProtKB-KW"/>
</dbReference>
<sequence length="497" mass="56379">MEPVFVLCRNDCSGIRPAFIFKGETFCYDNEGLTTERKEETDMSDTDERQHEIDFNQIQIALQKREKKYLRPLIEELQPYDLGQIFFRLSKIYRTPFINMLEPEEIAELLEELEPDEQHEVLNNLGVDKASQVLNRMSSDEVADMMGELEDHNVQSLLKTMERDEADKVRALLHYPEDTAGGKMTMEYVSVYDYYTVEEVIQYLRREAPTAETVYYVYVIDAEDRLVGVVSLRELLIAQPETPITEIMFERIISVTADRDQEEVARVMERYDFLAIPVVDSEKHLLGIITVDDVIDVLIEEAQEDISKLSAVGQTEMDVLIHPFSSARRRIPWLVLLLFIGMLTASLLSSFEKTIEQVTILTLFMPMIAGMTGNTGTQSLALVIRGLSSGQLTRDKYKQILKQEGIVGIIIGTVCSFLIITIITVWKGDFSLGLIVGASLWFTLLLGTLAGTLIPLLLHLLKVDPTVASGPLITTLNDVFSLTIYFGFATLFIKYLL</sequence>
<keyword evidence="7 9" id="KW-0472">Membrane</keyword>
<comment type="subcellular location">
    <subcellularLocation>
        <location evidence="9">Cell membrane</location>
        <topology evidence="9">Multi-pass membrane protein</topology>
    </subcellularLocation>
    <subcellularLocation>
        <location evidence="1">Membrane</location>
        <topology evidence="1">Multi-pass membrane protein</topology>
    </subcellularLocation>
</comment>
<dbReference type="CDD" id="cd04606">
    <property type="entry name" value="CBS_pair_Mg_transporter"/>
    <property type="match status" value="1"/>
</dbReference>
<dbReference type="OrthoDB" id="9790355at2"/>
<evidence type="ECO:0000256" key="8">
    <source>
        <dbReference type="PROSITE-ProRule" id="PRU00703"/>
    </source>
</evidence>
<dbReference type="InterPro" id="IPR036739">
    <property type="entry name" value="SLC41_membr_dom_sf"/>
</dbReference>
<dbReference type="SUPFAM" id="SSF158791">
    <property type="entry name" value="MgtE N-terminal domain-like"/>
    <property type="match status" value="1"/>
</dbReference>
<feature type="domain" description="CBS" evidence="10">
    <location>
        <begin position="248"/>
        <end position="304"/>
    </location>
</feature>
<feature type="transmembrane region" description="Helical" evidence="9">
    <location>
        <begin position="363"/>
        <end position="384"/>
    </location>
</feature>
<dbReference type="GO" id="GO:0005886">
    <property type="term" value="C:plasma membrane"/>
    <property type="evidence" value="ECO:0007669"/>
    <property type="project" value="UniProtKB-SubCell"/>
</dbReference>
<dbReference type="GO" id="GO:0015095">
    <property type="term" value="F:magnesium ion transmembrane transporter activity"/>
    <property type="evidence" value="ECO:0007669"/>
    <property type="project" value="UniProtKB-UniRule"/>
</dbReference>
<evidence type="ECO:0000256" key="7">
    <source>
        <dbReference type="ARBA" id="ARBA00023136"/>
    </source>
</evidence>
<dbReference type="Gene3D" id="1.10.357.20">
    <property type="entry name" value="SLC41 divalent cation transporters, integral membrane domain"/>
    <property type="match status" value="1"/>
</dbReference>
<dbReference type="Gene3D" id="1.25.60.10">
    <property type="entry name" value="MgtE N-terminal domain-like"/>
    <property type="match status" value="1"/>
</dbReference>
<dbReference type="SMART" id="SM00924">
    <property type="entry name" value="MgtE_N"/>
    <property type="match status" value="1"/>
</dbReference>
<dbReference type="InterPro" id="IPR006667">
    <property type="entry name" value="SLC41_membr_dom"/>
</dbReference>
<evidence type="ECO:0000313" key="11">
    <source>
        <dbReference type="EMBL" id="OYD09169.1"/>
    </source>
</evidence>
<dbReference type="SUPFAM" id="SSF54631">
    <property type="entry name" value="CBS-domain pair"/>
    <property type="match status" value="1"/>
</dbReference>
<dbReference type="InterPro" id="IPR046342">
    <property type="entry name" value="CBS_dom_sf"/>
</dbReference>
<feature type="transmembrane region" description="Helical" evidence="9">
    <location>
        <begin position="479"/>
        <end position="496"/>
    </location>
</feature>
<dbReference type="InterPro" id="IPR000644">
    <property type="entry name" value="CBS_dom"/>
</dbReference>
<dbReference type="PANTHER" id="PTHR43773">
    <property type="entry name" value="MAGNESIUM TRANSPORTER MGTE"/>
    <property type="match status" value="1"/>
</dbReference>
<accession>A0A235BAZ7</accession>
<keyword evidence="5 9" id="KW-0460">Magnesium</keyword>
<dbReference type="SUPFAM" id="SSF161093">
    <property type="entry name" value="MgtE membrane domain-like"/>
    <property type="match status" value="1"/>
</dbReference>
<keyword evidence="4 9" id="KW-0812">Transmembrane</keyword>
<dbReference type="NCBIfam" id="TIGR00400">
    <property type="entry name" value="mgtE"/>
    <property type="match status" value="1"/>
</dbReference>
<evidence type="ECO:0000256" key="1">
    <source>
        <dbReference type="ARBA" id="ARBA00004141"/>
    </source>
</evidence>
<feature type="domain" description="CBS" evidence="10">
    <location>
        <begin position="184"/>
        <end position="246"/>
    </location>
</feature>
<keyword evidence="8" id="KW-0129">CBS domain</keyword>
<evidence type="ECO:0000313" key="12">
    <source>
        <dbReference type="Proteomes" id="UP000215459"/>
    </source>
</evidence>
<name>A0A235BAZ7_9BACL</name>
<evidence type="ECO:0000256" key="5">
    <source>
        <dbReference type="ARBA" id="ARBA00022842"/>
    </source>
</evidence>
<dbReference type="InterPro" id="IPR038076">
    <property type="entry name" value="MgtE_N_sf"/>
</dbReference>
<feature type="transmembrane region" description="Helical" evidence="9">
    <location>
        <begin position="405"/>
        <end position="426"/>
    </location>
</feature>
<dbReference type="EMBL" id="NOWF01000002">
    <property type="protein sequence ID" value="OYD09169.1"/>
    <property type="molecule type" value="Genomic_DNA"/>
</dbReference>
<dbReference type="Pfam" id="PF00571">
    <property type="entry name" value="CBS"/>
    <property type="match status" value="2"/>
</dbReference>
<gene>
    <name evidence="11" type="primary">mgtE</name>
    <name evidence="11" type="ORF">CHM34_03820</name>
</gene>
<comment type="caution">
    <text evidence="11">The sequence shown here is derived from an EMBL/GenBank/DDBJ whole genome shotgun (WGS) entry which is preliminary data.</text>
</comment>
<evidence type="ECO:0000256" key="4">
    <source>
        <dbReference type="ARBA" id="ARBA00022692"/>
    </source>
</evidence>